<evidence type="ECO:0000313" key="9">
    <source>
        <dbReference type="Proteomes" id="UP000283513"/>
    </source>
</evidence>
<dbReference type="OrthoDB" id="1779887at2"/>
<evidence type="ECO:0000313" key="6">
    <source>
        <dbReference type="EMBL" id="RHG29858.1"/>
    </source>
</evidence>
<keyword evidence="1" id="KW-1133">Transmembrane helix</keyword>
<dbReference type="PaxDb" id="166486-ERS852572_01368"/>
<evidence type="ECO:0000313" key="4">
    <source>
        <dbReference type="EMBL" id="MVQ45604.1"/>
    </source>
</evidence>
<evidence type="ECO:0000313" key="3">
    <source>
        <dbReference type="EMBL" id="MTR85177.1"/>
    </source>
</evidence>
<dbReference type="Proteomes" id="UP000095350">
    <property type="component" value="Unassembled WGS sequence"/>
</dbReference>
<dbReference type="NCBIfam" id="TIGR04086">
    <property type="entry name" value="TIGR04086_membr"/>
    <property type="match status" value="1"/>
</dbReference>
<reference evidence="2 8" key="1">
    <citation type="submission" date="2015-09" db="EMBL/GenBank/DDBJ databases">
        <authorList>
            <consortium name="Pathogen Informatics"/>
        </authorList>
    </citation>
    <scope>NUCLEOTIDE SEQUENCE [LARGE SCALE GENOMIC DNA]</scope>
    <source>
        <strain evidence="2 8">2789STDY5834960</strain>
    </source>
</reference>
<reference evidence="4 13" key="4">
    <citation type="submission" date="2019-10" db="EMBL/GenBank/DDBJ databases">
        <title>Roseburia spp. ameliorate alcoholic fatty liver via restoration of gut barrier function.</title>
        <authorList>
            <person name="Seo B."/>
            <person name="Ko G."/>
        </authorList>
    </citation>
    <scope>NUCLEOTIDE SEQUENCE [LARGE SCALE GENOMIC DNA]</scope>
    <source>
        <strain evidence="4 13">SNUG30017</strain>
    </source>
</reference>
<reference evidence="3 12" key="3">
    <citation type="journal article" date="2019" name="Nat. Med.">
        <title>A library of human gut bacterial isolates paired with longitudinal multiomics data enables mechanistic microbiome research.</title>
        <authorList>
            <person name="Poyet M."/>
            <person name="Groussin M."/>
            <person name="Gibbons S.M."/>
            <person name="Avila-Pacheco J."/>
            <person name="Jiang X."/>
            <person name="Kearney S.M."/>
            <person name="Perrotta A.R."/>
            <person name="Berdy B."/>
            <person name="Zhao S."/>
            <person name="Lieberman T.D."/>
            <person name="Swanson P.K."/>
            <person name="Smith M."/>
            <person name="Roesemann S."/>
            <person name="Alexander J.E."/>
            <person name="Rich S.A."/>
            <person name="Livny J."/>
            <person name="Vlamakis H."/>
            <person name="Clish C."/>
            <person name="Bullock K."/>
            <person name="Deik A."/>
            <person name="Scott J."/>
            <person name="Pierce K.A."/>
            <person name="Xavier R.J."/>
            <person name="Alm E.J."/>
        </authorList>
    </citation>
    <scope>NUCLEOTIDE SEQUENCE [LARGE SCALE GENOMIC DNA]</scope>
    <source>
        <strain evidence="3 12">BIOML-A1</strain>
    </source>
</reference>
<dbReference type="RefSeq" id="WP_006856482.1">
    <property type="nucleotide sequence ID" value="NZ_CABIYH010000009.1"/>
</dbReference>
<organism evidence="2 8">
    <name type="scientific">Roseburia intestinalis</name>
    <dbReference type="NCBI Taxonomy" id="166486"/>
    <lineage>
        <taxon>Bacteria</taxon>
        <taxon>Bacillati</taxon>
        <taxon>Bacillota</taxon>
        <taxon>Clostridia</taxon>
        <taxon>Lachnospirales</taxon>
        <taxon>Lachnospiraceae</taxon>
        <taxon>Roseburia</taxon>
    </lineage>
</organism>
<evidence type="ECO:0000313" key="13">
    <source>
        <dbReference type="Proteomes" id="UP000479531"/>
    </source>
</evidence>
<evidence type="ECO:0000313" key="12">
    <source>
        <dbReference type="Proteomes" id="UP000478483"/>
    </source>
</evidence>
<keyword evidence="1" id="KW-0812">Transmembrane</keyword>
<dbReference type="InterPro" id="IPR023804">
    <property type="entry name" value="DUF3792_TM"/>
</dbReference>
<dbReference type="Proteomes" id="UP000283513">
    <property type="component" value="Unassembled WGS sequence"/>
</dbReference>
<name>A0A173T6B6_9FIRM</name>
<protein>
    <submittedName>
        <fullName evidence="2">Putative membrane protein</fullName>
    </submittedName>
    <submittedName>
        <fullName evidence="3">TIGR04086 family membrane protein</fullName>
    </submittedName>
</protein>
<feature type="transmembrane region" description="Helical" evidence="1">
    <location>
        <begin position="51"/>
        <end position="71"/>
    </location>
</feature>
<dbReference type="AlphaFoldDB" id="A0A173T6B6"/>
<reference evidence="9 10" key="2">
    <citation type="submission" date="2018-08" db="EMBL/GenBank/DDBJ databases">
        <title>A genome reference for cultivated species of the human gut microbiota.</title>
        <authorList>
            <person name="Zou Y."/>
            <person name="Xue W."/>
            <person name="Luo G."/>
        </authorList>
    </citation>
    <scope>NUCLEOTIDE SEQUENCE [LARGE SCALE GENOMIC DNA]</scope>
    <source>
        <strain evidence="7 10">AF31-21AC</strain>
        <strain evidence="6 11">AM22-21LB</strain>
        <strain evidence="5 9">AM37-1AC</strain>
    </source>
</reference>
<dbReference type="Proteomes" id="UP000283586">
    <property type="component" value="Unassembled WGS sequence"/>
</dbReference>
<dbReference type="EMBL" id="WNAJ01000008">
    <property type="protein sequence ID" value="MTR85177.1"/>
    <property type="molecule type" value="Genomic_DNA"/>
</dbReference>
<dbReference type="PROSITE" id="PS51257">
    <property type="entry name" value="PROKAR_LIPOPROTEIN"/>
    <property type="match status" value="1"/>
</dbReference>
<dbReference type="EMBL" id="QSHO01000010">
    <property type="protein sequence ID" value="RHC16217.1"/>
    <property type="molecule type" value="Genomic_DNA"/>
</dbReference>
<dbReference type="GeneID" id="61432183"/>
<evidence type="ECO:0000313" key="7">
    <source>
        <dbReference type="EMBL" id="RHN08496.1"/>
    </source>
</evidence>
<feature type="transmembrane region" description="Helical" evidence="1">
    <location>
        <begin position="20"/>
        <end position="45"/>
    </location>
</feature>
<gene>
    <name evidence="6" type="ORF">DW264_03500</name>
    <name evidence="5" type="ORF">DW856_12315</name>
    <name evidence="7" type="ORF">DWZ31_09290</name>
    <name evidence="2" type="ORF">ERS852572_01368</name>
    <name evidence="4" type="ORF">GCK47_07780</name>
    <name evidence="3" type="ORF">GMD50_08890</name>
</gene>
<sequence length="130" mass="13997">MNIQSKMKTRDAKNNPVTAVLVSVLVMFLLSCLFLLLLAALLYKFDLSESAVKVGIVVIYIVSGVIGGFFMGKIMKTQKFLWGFAAGAIYFCILFLISVLVKQGVSMELPKVATTFILCAASGMAGGMIS</sequence>
<feature type="transmembrane region" description="Helical" evidence="1">
    <location>
        <begin position="80"/>
        <end position="100"/>
    </location>
</feature>
<dbReference type="Proteomes" id="UP000284051">
    <property type="component" value="Unassembled WGS sequence"/>
</dbReference>
<evidence type="ECO:0000313" key="10">
    <source>
        <dbReference type="Proteomes" id="UP000283586"/>
    </source>
</evidence>
<evidence type="ECO:0000313" key="2">
    <source>
        <dbReference type="EMBL" id="CUM98334.1"/>
    </source>
</evidence>
<dbReference type="STRING" id="166486.ERS852572_01368"/>
<evidence type="ECO:0000256" key="1">
    <source>
        <dbReference type="SAM" id="Phobius"/>
    </source>
</evidence>
<dbReference type="Proteomes" id="UP000479531">
    <property type="component" value="Unassembled WGS sequence"/>
</dbReference>
<dbReference type="Proteomes" id="UP000478483">
    <property type="component" value="Unassembled WGS sequence"/>
</dbReference>
<dbReference type="EMBL" id="CYXZ01000009">
    <property type="protein sequence ID" value="CUM98334.1"/>
    <property type="molecule type" value="Genomic_DNA"/>
</dbReference>
<evidence type="ECO:0000313" key="11">
    <source>
        <dbReference type="Proteomes" id="UP000284051"/>
    </source>
</evidence>
<dbReference type="Pfam" id="PF12670">
    <property type="entry name" value="DUF3792"/>
    <property type="match status" value="1"/>
</dbReference>
<evidence type="ECO:0000313" key="5">
    <source>
        <dbReference type="EMBL" id="RHC16217.1"/>
    </source>
</evidence>
<evidence type="ECO:0000313" key="8">
    <source>
        <dbReference type="Proteomes" id="UP000095350"/>
    </source>
</evidence>
<feature type="transmembrane region" description="Helical" evidence="1">
    <location>
        <begin position="112"/>
        <end position="129"/>
    </location>
</feature>
<accession>A0A173T6B6</accession>
<proteinExistence type="predicted"/>
<keyword evidence="1" id="KW-0472">Membrane</keyword>
<dbReference type="EMBL" id="QRQN01000009">
    <property type="protein sequence ID" value="RHN08496.1"/>
    <property type="molecule type" value="Genomic_DNA"/>
</dbReference>
<dbReference type="EMBL" id="WGGT01000007">
    <property type="protein sequence ID" value="MVQ45604.1"/>
    <property type="molecule type" value="Genomic_DNA"/>
</dbReference>
<dbReference type="EMBL" id="QRID01000003">
    <property type="protein sequence ID" value="RHG29858.1"/>
    <property type="molecule type" value="Genomic_DNA"/>
</dbReference>